<comment type="caution">
    <text evidence="2">The sequence shown here is derived from an EMBL/GenBank/DDBJ whole genome shotgun (WGS) entry which is preliminary data.</text>
</comment>
<evidence type="ECO:0000313" key="2">
    <source>
        <dbReference type="EMBL" id="KAK6989041.1"/>
    </source>
</evidence>
<evidence type="ECO:0000256" key="1">
    <source>
        <dbReference type="SAM" id="Phobius"/>
    </source>
</evidence>
<reference evidence="2 3" key="1">
    <citation type="journal article" date="2024" name="J Genomics">
        <title>Draft genome sequencing and assembly of Favolaschia claudopus CIRM-BRFM 2984 isolated from oak limbs.</title>
        <authorList>
            <person name="Navarro D."/>
            <person name="Drula E."/>
            <person name="Chaduli D."/>
            <person name="Cazenave R."/>
            <person name="Ahrendt S."/>
            <person name="Wang J."/>
            <person name="Lipzen A."/>
            <person name="Daum C."/>
            <person name="Barry K."/>
            <person name="Grigoriev I.V."/>
            <person name="Favel A."/>
            <person name="Rosso M.N."/>
            <person name="Martin F."/>
        </authorList>
    </citation>
    <scope>NUCLEOTIDE SEQUENCE [LARGE SCALE GENOMIC DNA]</scope>
    <source>
        <strain evidence="2 3">CIRM-BRFM 2984</strain>
    </source>
</reference>
<keyword evidence="1" id="KW-0472">Membrane</keyword>
<keyword evidence="1" id="KW-0812">Transmembrane</keyword>
<protein>
    <submittedName>
        <fullName evidence="2">Uncharacterized protein</fullName>
    </submittedName>
</protein>
<dbReference type="AlphaFoldDB" id="A0AAV9ZRE9"/>
<dbReference type="EMBL" id="JAWWNJ010000118">
    <property type="protein sequence ID" value="KAK6989041.1"/>
    <property type="molecule type" value="Genomic_DNA"/>
</dbReference>
<accession>A0AAV9ZRE9</accession>
<sequence>MVHGARSSTHQVSRVTKYRPQRLLSAVTFSLPLLLSTLSALGHSYVRTTFAA</sequence>
<organism evidence="2 3">
    <name type="scientific">Favolaschia claudopus</name>
    <dbReference type="NCBI Taxonomy" id="2862362"/>
    <lineage>
        <taxon>Eukaryota</taxon>
        <taxon>Fungi</taxon>
        <taxon>Dikarya</taxon>
        <taxon>Basidiomycota</taxon>
        <taxon>Agaricomycotina</taxon>
        <taxon>Agaricomycetes</taxon>
        <taxon>Agaricomycetidae</taxon>
        <taxon>Agaricales</taxon>
        <taxon>Marasmiineae</taxon>
        <taxon>Mycenaceae</taxon>
        <taxon>Favolaschia</taxon>
    </lineage>
</organism>
<keyword evidence="1" id="KW-1133">Transmembrane helix</keyword>
<name>A0AAV9ZRE9_9AGAR</name>
<evidence type="ECO:0000313" key="3">
    <source>
        <dbReference type="Proteomes" id="UP001362999"/>
    </source>
</evidence>
<proteinExistence type="predicted"/>
<feature type="transmembrane region" description="Helical" evidence="1">
    <location>
        <begin position="23"/>
        <end position="46"/>
    </location>
</feature>
<dbReference type="Proteomes" id="UP001362999">
    <property type="component" value="Unassembled WGS sequence"/>
</dbReference>
<gene>
    <name evidence="2" type="ORF">R3P38DRAFT_3227993</name>
</gene>
<keyword evidence="3" id="KW-1185">Reference proteome</keyword>